<dbReference type="AlphaFoldDB" id="A0A1J4KDB3"/>
<sequence>MKDDDGNNIFKDILKHFLDTISQIMNKQISSVPTIRSIQNFDQDLFQHKFDSLSFQYQRIINEMIIFMFIFIFPSKYYTLSANQKIYESICINTYFLENFYPPFSFTLGFSYDQGNHKNKLQSFLMLTAKENRNLSFRLAPDYCKPNSFCDNIIKIGGPSMFAVRILSWYLTFFQNLNKLYSLSIHK</sequence>
<dbReference type="VEuPathDB" id="TrichDB:TRFO_21663"/>
<comment type="caution">
    <text evidence="1">The sequence shown here is derived from an EMBL/GenBank/DDBJ whole genome shotgun (WGS) entry which is preliminary data.</text>
</comment>
<dbReference type="EMBL" id="MLAK01000639">
    <property type="protein sequence ID" value="OHT09431.1"/>
    <property type="molecule type" value="Genomic_DNA"/>
</dbReference>
<evidence type="ECO:0000313" key="1">
    <source>
        <dbReference type="EMBL" id="OHT09431.1"/>
    </source>
</evidence>
<name>A0A1J4KDB3_9EUKA</name>
<organism evidence="1 2">
    <name type="scientific">Tritrichomonas foetus</name>
    <dbReference type="NCBI Taxonomy" id="1144522"/>
    <lineage>
        <taxon>Eukaryota</taxon>
        <taxon>Metamonada</taxon>
        <taxon>Parabasalia</taxon>
        <taxon>Tritrichomonadida</taxon>
        <taxon>Tritrichomonadidae</taxon>
        <taxon>Tritrichomonas</taxon>
    </lineage>
</organism>
<proteinExistence type="predicted"/>
<keyword evidence="2" id="KW-1185">Reference proteome</keyword>
<protein>
    <submittedName>
        <fullName evidence="1">Uncharacterized protein</fullName>
    </submittedName>
</protein>
<reference evidence="1" key="1">
    <citation type="submission" date="2016-10" db="EMBL/GenBank/DDBJ databases">
        <authorList>
            <person name="Benchimol M."/>
            <person name="Almeida L.G."/>
            <person name="Vasconcelos A.T."/>
            <person name="Perreira-Neves A."/>
            <person name="Rosa I.A."/>
            <person name="Tasca T."/>
            <person name="Bogo M.R."/>
            <person name="de Souza W."/>
        </authorList>
    </citation>
    <scope>NUCLEOTIDE SEQUENCE [LARGE SCALE GENOMIC DNA]</scope>
    <source>
        <strain evidence="1">K</strain>
    </source>
</reference>
<dbReference type="GeneID" id="94836822"/>
<gene>
    <name evidence="1" type="ORF">TRFO_21663</name>
</gene>
<evidence type="ECO:0000313" key="2">
    <source>
        <dbReference type="Proteomes" id="UP000179807"/>
    </source>
</evidence>
<dbReference type="RefSeq" id="XP_068362567.1">
    <property type="nucleotide sequence ID" value="XM_068502118.1"/>
</dbReference>
<accession>A0A1J4KDB3</accession>
<dbReference type="Proteomes" id="UP000179807">
    <property type="component" value="Unassembled WGS sequence"/>
</dbReference>